<dbReference type="AlphaFoldDB" id="A0A4U5NUJ6"/>
<dbReference type="GO" id="GO:0046872">
    <property type="term" value="F:metal ion binding"/>
    <property type="evidence" value="ECO:0007669"/>
    <property type="project" value="UniProtKB-KW"/>
</dbReference>
<organism evidence="5 6">
    <name type="scientific">Steinernema carpocapsae</name>
    <name type="common">Entomopathogenic nematode</name>
    <dbReference type="NCBI Taxonomy" id="34508"/>
    <lineage>
        <taxon>Eukaryota</taxon>
        <taxon>Metazoa</taxon>
        <taxon>Ecdysozoa</taxon>
        <taxon>Nematoda</taxon>
        <taxon>Chromadorea</taxon>
        <taxon>Rhabditida</taxon>
        <taxon>Tylenchina</taxon>
        <taxon>Panagrolaimomorpha</taxon>
        <taxon>Strongyloidoidea</taxon>
        <taxon>Steinernematidae</taxon>
        <taxon>Steinernema</taxon>
    </lineage>
</organism>
<evidence type="ECO:0000313" key="6">
    <source>
        <dbReference type="Proteomes" id="UP000298663"/>
    </source>
</evidence>
<evidence type="ECO:0000256" key="1">
    <source>
        <dbReference type="ARBA" id="ARBA00022617"/>
    </source>
</evidence>
<sequence length="205" mass="22387">MGSGGSTPSNAGGKSSVAPAKGGGGAKPAAAGAADDGEAQKVDHRLPFANFRELYTMKNYWKAVKRANESELGRNIMVKYFTENPSNVELYPKLKGIDPKTIGSTDSVQLENVAKLYVQVFDDVISSVEANPSNADAACKRLQAVGKLHRVKVSGMDSTKFQALEQPFLYMVSEVLQDRFNDKAEQLFKKFFQFCLQYLTEGFNG</sequence>
<keyword evidence="6" id="KW-1185">Reference proteome</keyword>
<dbReference type="PANTHER" id="PTHR46458:SF5">
    <property type="entry name" value="GLOBIN FAMILY PROFILE DOMAIN-CONTAINING PROTEIN"/>
    <property type="match status" value="1"/>
</dbReference>
<keyword evidence="3" id="KW-0408">Iron</keyword>
<evidence type="ECO:0000256" key="4">
    <source>
        <dbReference type="SAM" id="MobiDB-lite"/>
    </source>
</evidence>
<dbReference type="GO" id="GO:0020037">
    <property type="term" value="F:heme binding"/>
    <property type="evidence" value="ECO:0007669"/>
    <property type="project" value="InterPro"/>
</dbReference>
<dbReference type="Proteomes" id="UP000298663">
    <property type="component" value="Unassembled WGS sequence"/>
</dbReference>
<keyword evidence="1" id="KW-0349">Heme</keyword>
<dbReference type="GO" id="GO:0019825">
    <property type="term" value="F:oxygen binding"/>
    <property type="evidence" value="ECO:0007669"/>
    <property type="project" value="InterPro"/>
</dbReference>
<proteinExistence type="predicted"/>
<dbReference type="Gene3D" id="1.10.490.10">
    <property type="entry name" value="Globins"/>
    <property type="match status" value="1"/>
</dbReference>
<feature type="compositionally biased region" description="Polar residues" evidence="4">
    <location>
        <begin position="1"/>
        <end position="10"/>
    </location>
</feature>
<evidence type="ECO:0000256" key="2">
    <source>
        <dbReference type="ARBA" id="ARBA00022723"/>
    </source>
</evidence>
<reference evidence="5 6" key="1">
    <citation type="journal article" date="2015" name="Genome Biol.">
        <title>Comparative genomics of Steinernema reveals deeply conserved gene regulatory networks.</title>
        <authorList>
            <person name="Dillman A.R."/>
            <person name="Macchietto M."/>
            <person name="Porter C.F."/>
            <person name="Rogers A."/>
            <person name="Williams B."/>
            <person name="Antoshechkin I."/>
            <person name="Lee M.M."/>
            <person name="Goodwin Z."/>
            <person name="Lu X."/>
            <person name="Lewis E.E."/>
            <person name="Goodrich-Blair H."/>
            <person name="Stock S.P."/>
            <person name="Adams B.J."/>
            <person name="Sternberg P.W."/>
            <person name="Mortazavi A."/>
        </authorList>
    </citation>
    <scope>NUCLEOTIDE SEQUENCE [LARGE SCALE GENOMIC DNA]</scope>
    <source>
        <strain evidence="5 6">ALL</strain>
    </source>
</reference>
<evidence type="ECO:0000313" key="5">
    <source>
        <dbReference type="EMBL" id="TKR87168.1"/>
    </source>
</evidence>
<name>A0A4U5NUJ6_STECR</name>
<feature type="compositionally biased region" description="Low complexity" evidence="4">
    <location>
        <begin position="11"/>
        <end position="20"/>
    </location>
</feature>
<dbReference type="InterPro" id="IPR012292">
    <property type="entry name" value="Globin/Proto"/>
</dbReference>
<feature type="region of interest" description="Disordered" evidence="4">
    <location>
        <begin position="1"/>
        <end position="39"/>
    </location>
</feature>
<dbReference type="InterPro" id="IPR009050">
    <property type="entry name" value="Globin-like_sf"/>
</dbReference>
<keyword evidence="2" id="KW-0479">Metal-binding</keyword>
<dbReference type="EMBL" id="AZBU02000003">
    <property type="protein sequence ID" value="TKR87168.1"/>
    <property type="molecule type" value="Genomic_DNA"/>
</dbReference>
<reference evidence="5 6" key="2">
    <citation type="journal article" date="2019" name="G3 (Bethesda)">
        <title>Hybrid Assembly of the Genome of the Entomopathogenic Nematode Steinernema carpocapsae Identifies the X-Chromosome.</title>
        <authorList>
            <person name="Serra L."/>
            <person name="Macchietto M."/>
            <person name="Macias-Munoz A."/>
            <person name="McGill C.J."/>
            <person name="Rodriguez I.M."/>
            <person name="Rodriguez B."/>
            <person name="Murad R."/>
            <person name="Mortazavi A."/>
        </authorList>
    </citation>
    <scope>NUCLEOTIDE SEQUENCE [LARGE SCALE GENOMIC DNA]</scope>
    <source>
        <strain evidence="5 6">ALL</strain>
    </source>
</reference>
<comment type="caution">
    <text evidence="5">The sequence shown here is derived from an EMBL/GenBank/DDBJ whole genome shotgun (WGS) entry which is preliminary data.</text>
</comment>
<dbReference type="PANTHER" id="PTHR46458">
    <property type="entry name" value="BLR2807 PROTEIN"/>
    <property type="match status" value="1"/>
</dbReference>
<evidence type="ECO:0000256" key="3">
    <source>
        <dbReference type="ARBA" id="ARBA00023004"/>
    </source>
</evidence>
<accession>A0A4U5NUJ6</accession>
<dbReference type="InterPro" id="IPR050532">
    <property type="entry name" value="Globin-like_OT"/>
</dbReference>
<gene>
    <name evidence="5" type="ORF">L596_011615</name>
</gene>
<dbReference type="SUPFAM" id="SSF46458">
    <property type="entry name" value="Globin-like"/>
    <property type="match status" value="1"/>
</dbReference>
<protein>
    <submittedName>
        <fullName evidence="5">Uncharacterized protein</fullName>
    </submittedName>
</protein>
<dbReference type="OrthoDB" id="6344802at2759"/>